<sequence length="255" mass="27666">MTASSSATRWVVGAILAVPVVYFATVLFPAIANVSISVGFNHIISNVWATSALIDYVTGLTFTLPYMWFRSPNAVVGVVVVLLCFGMGNVVSVALFVFFIVSGRSSLRHAILPLDHPLHAAPNTKTWGVTIFQSIAAAIGVIYWAYLIYAVVTEPVSAGWAFITSDTWSYVTFVDVITGIAMVVTYVLVRELRADNVIAALLWFLALLFLGNGVTVVYLLYVTWGPMAGRSLEEVFLWGGPETPSEQDPLVGKSH</sequence>
<feature type="transmembrane region" description="Helical" evidence="1">
    <location>
        <begin position="127"/>
        <end position="148"/>
    </location>
</feature>
<name>A0A485KAY5_9STRA</name>
<dbReference type="OrthoDB" id="62504at2759"/>
<dbReference type="Proteomes" id="UP000332933">
    <property type="component" value="Unassembled WGS sequence"/>
</dbReference>
<dbReference type="EMBL" id="VJMH01000210">
    <property type="protein sequence ID" value="KAF0717851.1"/>
    <property type="molecule type" value="Genomic_DNA"/>
</dbReference>
<proteinExistence type="predicted"/>
<evidence type="ECO:0000313" key="2">
    <source>
        <dbReference type="EMBL" id="KAF0717851.1"/>
    </source>
</evidence>
<dbReference type="AlphaFoldDB" id="A0A485KAY5"/>
<dbReference type="EMBL" id="CAADRA010000210">
    <property type="protein sequence ID" value="VFT79255.1"/>
    <property type="molecule type" value="Genomic_DNA"/>
</dbReference>
<keyword evidence="4" id="KW-1185">Reference proteome</keyword>
<feature type="transmembrane region" description="Helical" evidence="1">
    <location>
        <begin position="201"/>
        <end position="221"/>
    </location>
</feature>
<keyword evidence="1" id="KW-1133">Transmembrane helix</keyword>
<keyword evidence="1" id="KW-0812">Transmembrane</keyword>
<accession>A0A485KAY5</accession>
<feature type="transmembrane region" description="Helical" evidence="1">
    <location>
        <begin position="47"/>
        <end position="68"/>
    </location>
</feature>
<evidence type="ECO:0000256" key="1">
    <source>
        <dbReference type="SAM" id="Phobius"/>
    </source>
</evidence>
<evidence type="ECO:0000313" key="4">
    <source>
        <dbReference type="Proteomes" id="UP000332933"/>
    </source>
</evidence>
<organism evidence="3 4">
    <name type="scientific">Aphanomyces stellatus</name>
    <dbReference type="NCBI Taxonomy" id="120398"/>
    <lineage>
        <taxon>Eukaryota</taxon>
        <taxon>Sar</taxon>
        <taxon>Stramenopiles</taxon>
        <taxon>Oomycota</taxon>
        <taxon>Saprolegniomycetes</taxon>
        <taxon>Saprolegniales</taxon>
        <taxon>Verrucalvaceae</taxon>
        <taxon>Aphanomyces</taxon>
    </lineage>
</organism>
<reference evidence="2" key="2">
    <citation type="submission" date="2019-06" db="EMBL/GenBank/DDBJ databases">
        <title>Genomics analysis of Aphanomyces spp. identifies a new class of oomycete effector associated with host adaptation.</title>
        <authorList>
            <person name="Gaulin E."/>
        </authorList>
    </citation>
    <scope>NUCLEOTIDE SEQUENCE</scope>
    <source>
        <strain evidence="2">CBS 578.67</strain>
    </source>
</reference>
<protein>
    <submittedName>
        <fullName evidence="3">Aste57867_2051 protein</fullName>
    </submittedName>
</protein>
<feature type="transmembrane region" description="Helical" evidence="1">
    <location>
        <begin position="12"/>
        <end position="35"/>
    </location>
</feature>
<keyword evidence="1" id="KW-0472">Membrane</keyword>
<reference evidence="3 4" key="1">
    <citation type="submission" date="2019-03" db="EMBL/GenBank/DDBJ databases">
        <authorList>
            <person name="Gaulin E."/>
            <person name="Dumas B."/>
        </authorList>
    </citation>
    <scope>NUCLEOTIDE SEQUENCE [LARGE SCALE GENOMIC DNA]</scope>
    <source>
        <strain evidence="3">CBS 568.67</strain>
    </source>
</reference>
<feature type="transmembrane region" description="Helical" evidence="1">
    <location>
        <begin position="74"/>
        <end position="101"/>
    </location>
</feature>
<gene>
    <name evidence="3" type="primary">Aste57867_2051</name>
    <name evidence="2" type="ORF">As57867_002047</name>
    <name evidence="3" type="ORF">ASTE57867_2051</name>
</gene>
<evidence type="ECO:0000313" key="3">
    <source>
        <dbReference type="EMBL" id="VFT79255.1"/>
    </source>
</evidence>
<feature type="transmembrane region" description="Helical" evidence="1">
    <location>
        <begin position="168"/>
        <end position="189"/>
    </location>
</feature>